<dbReference type="InterPro" id="IPR050732">
    <property type="entry name" value="Beta-glucan_modifiers"/>
</dbReference>
<evidence type="ECO:0000256" key="13">
    <source>
        <dbReference type="ARBA" id="ARBA00037649"/>
    </source>
</evidence>
<keyword evidence="8 17" id="KW-0472">Membrane</keyword>
<evidence type="ECO:0000256" key="5">
    <source>
        <dbReference type="ARBA" id="ARBA00022475"/>
    </source>
</evidence>
<organism evidence="18 19">
    <name type="scientific">Diplocarpon coronariae</name>
    <dbReference type="NCBI Taxonomy" id="2795749"/>
    <lineage>
        <taxon>Eukaryota</taxon>
        <taxon>Fungi</taxon>
        <taxon>Dikarya</taxon>
        <taxon>Ascomycota</taxon>
        <taxon>Pezizomycotina</taxon>
        <taxon>Leotiomycetes</taxon>
        <taxon>Helotiales</taxon>
        <taxon>Drepanopezizaceae</taxon>
        <taxon>Diplocarpon</taxon>
    </lineage>
</organism>
<evidence type="ECO:0000256" key="6">
    <source>
        <dbReference type="ARBA" id="ARBA00022801"/>
    </source>
</evidence>
<keyword evidence="5" id="KW-1003">Cell membrane</keyword>
<feature type="region of interest" description="Disordered" evidence="16">
    <location>
        <begin position="375"/>
        <end position="398"/>
    </location>
</feature>
<dbReference type="AlphaFoldDB" id="A0A218Z7I8"/>
<dbReference type="EMBL" id="MZNU01000182">
    <property type="protein sequence ID" value="OWP03205.1"/>
    <property type="molecule type" value="Genomic_DNA"/>
</dbReference>
<dbReference type="GO" id="GO:0042973">
    <property type="term" value="F:glucan endo-1,3-beta-D-glucosidase activity"/>
    <property type="evidence" value="ECO:0007669"/>
    <property type="project" value="UniProtKB-EC"/>
</dbReference>
<accession>A0A218Z7I8</accession>
<dbReference type="PANTHER" id="PTHR16631">
    <property type="entry name" value="GLUCAN 1,3-BETA-GLUCOSIDASE"/>
    <property type="match status" value="1"/>
</dbReference>
<evidence type="ECO:0000256" key="1">
    <source>
        <dbReference type="ARBA" id="ARBA00000382"/>
    </source>
</evidence>
<dbReference type="GO" id="GO:0005576">
    <property type="term" value="C:extracellular region"/>
    <property type="evidence" value="ECO:0007669"/>
    <property type="project" value="TreeGrafter"/>
</dbReference>
<evidence type="ECO:0000256" key="15">
    <source>
        <dbReference type="ARBA" id="ARBA00043078"/>
    </source>
</evidence>
<evidence type="ECO:0000256" key="12">
    <source>
        <dbReference type="ARBA" id="ARBA00023326"/>
    </source>
</evidence>
<dbReference type="SUPFAM" id="SSF51445">
    <property type="entry name" value="(Trans)glycosidases"/>
    <property type="match status" value="1"/>
</dbReference>
<evidence type="ECO:0000256" key="4">
    <source>
        <dbReference type="ARBA" id="ARBA00012780"/>
    </source>
</evidence>
<comment type="subcellular location">
    <subcellularLocation>
        <location evidence="2">Cell membrane</location>
        <topology evidence="2">Single-pass type II membrane protein</topology>
    </subcellularLocation>
</comment>
<feature type="region of interest" description="Disordered" evidence="16">
    <location>
        <begin position="131"/>
        <end position="261"/>
    </location>
</feature>
<feature type="compositionally biased region" description="Polar residues" evidence="16">
    <location>
        <begin position="206"/>
        <end position="217"/>
    </location>
</feature>
<sequence>MQRRSSLDPEHHPDDVHDTVPADLPRYTALAHFAANPAAHPDSAFNRLRAARRYSREPSDYPLLEGHGHGQSAALESALAPPPHRDAEGRIWGQELGYTDAPSHSTPGTGSVGEAVAGGLPGIAMGVAEADARESGRGPTSHPPGSSDPPMEGRSGSGSSSGPDGSDFFDESSYMRPGPRQAQSLSQSSLTPLGAAAFPPGLASPQARSVVSRSPHSSTREPYVDNPNPYQQRFSRSLDPSMGEIDPSSIDDDGDDGLNYGRRNRSIVSLGHDSSGHRAAPAGAAAGGVLGALGGLVGKKAAGPPGDTQYDPVSTTYAGPNNFDLGDGQEKSAWMARDASRKKARRFWMLALMIFVVLGAIVGGIAGGILGSQKSGSGASKKEMGDSASSDSASNGDLNKDSAEIKKLLGNTKLHKVFPGIDYTPMYTQYPDCLSYPPSQNNVTRDLAVISQLTNTIRLYGTDCNQTELVIHSISQLGLNSTMKIWMGVWQDKNETTNARQLAQMYDVFDKYGGDPFVGVIIGNEVLFREDMTLTELGDLLSGVKSNLTAKGIDLPLATSDLGDDWTQGLADIVDVVMANIHPFFAGVTADTAAAWTWDFWQKNNVVLKADAKKHVISETGWPSTGGTNCGGAATCSQGSVAGITEMNTFMENWVCQALENGTNYFWFESFDEPWKIKFNEDGKEWEDKWGLMDVNRNIKPGVEIPDCGGKTVS</sequence>
<dbReference type="Proteomes" id="UP000242519">
    <property type="component" value="Unassembled WGS sequence"/>
</dbReference>
<gene>
    <name evidence="18" type="ORF">B2J93_7151</name>
</gene>
<comment type="caution">
    <text evidence="18">The sequence shown here is derived from an EMBL/GenBank/DDBJ whole genome shotgun (WGS) entry which is preliminary data.</text>
</comment>
<feature type="region of interest" description="Disordered" evidence="16">
    <location>
        <begin position="1"/>
        <end position="22"/>
    </location>
</feature>
<evidence type="ECO:0000256" key="10">
    <source>
        <dbReference type="ARBA" id="ARBA00023277"/>
    </source>
</evidence>
<evidence type="ECO:0000313" key="18">
    <source>
        <dbReference type="EMBL" id="OWP03205.1"/>
    </source>
</evidence>
<keyword evidence="19" id="KW-1185">Reference proteome</keyword>
<evidence type="ECO:0000313" key="19">
    <source>
        <dbReference type="Proteomes" id="UP000242519"/>
    </source>
</evidence>
<dbReference type="GO" id="GO:0009986">
    <property type="term" value="C:cell surface"/>
    <property type="evidence" value="ECO:0007669"/>
    <property type="project" value="TreeGrafter"/>
</dbReference>
<dbReference type="InterPro" id="IPR017853">
    <property type="entry name" value="GH"/>
</dbReference>
<feature type="region of interest" description="Disordered" evidence="16">
    <location>
        <begin position="59"/>
        <end position="117"/>
    </location>
</feature>
<evidence type="ECO:0000256" key="7">
    <source>
        <dbReference type="ARBA" id="ARBA00022968"/>
    </source>
</evidence>
<dbReference type="InParanoid" id="A0A218Z7I8"/>
<keyword evidence="10" id="KW-0119">Carbohydrate metabolism</keyword>
<evidence type="ECO:0000256" key="11">
    <source>
        <dbReference type="ARBA" id="ARBA00023316"/>
    </source>
</evidence>
<comment type="function">
    <text evidence="13">Glucanases play a role in cell expansion during growth, in cell-cell fusion during mating, and in spore release during sporulation. This enzyme may be involved in beta-glucan degradation. Active on laminarin and lichenan.</text>
</comment>
<dbReference type="OrthoDB" id="68336at2759"/>
<proteinExistence type="inferred from homology"/>
<evidence type="ECO:0000256" key="8">
    <source>
        <dbReference type="ARBA" id="ARBA00023136"/>
    </source>
</evidence>
<dbReference type="GO" id="GO:0000272">
    <property type="term" value="P:polysaccharide catabolic process"/>
    <property type="evidence" value="ECO:0007669"/>
    <property type="project" value="UniProtKB-KW"/>
</dbReference>
<dbReference type="STRING" id="503106.A0A218Z7I8"/>
<evidence type="ECO:0000256" key="2">
    <source>
        <dbReference type="ARBA" id="ARBA00004401"/>
    </source>
</evidence>
<feature type="compositionally biased region" description="Basic and acidic residues" evidence="16">
    <location>
        <begin position="1"/>
        <end position="20"/>
    </location>
</feature>
<feature type="transmembrane region" description="Helical" evidence="17">
    <location>
        <begin position="347"/>
        <end position="370"/>
    </location>
</feature>
<comment type="catalytic activity">
    <reaction evidence="1">
        <text>Hydrolysis of (1-&gt;3)-beta-D-glucosidic linkages in (1-&gt;3)-beta-D-glucans.</text>
        <dbReference type="EC" id="3.2.1.39"/>
    </reaction>
</comment>
<dbReference type="GO" id="GO:0009277">
    <property type="term" value="C:fungal-type cell wall"/>
    <property type="evidence" value="ECO:0007669"/>
    <property type="project" value="TreeGrafter"/>
</dbReference>
<dbReference type="Gene3D" id="3.20.20.80">
    <property type="entry name" value="Glycosidases"/>
    <property type="match status" value="1"/>
</dbReference>
<keyword evidence="11" id="KW-0961">Cell wall biogenesis/degradation</keyword>
<keyword evidence="9" id="KW-0325">Glycoprotein</keyword>
<feature type="compositionally biased region" description="Low complexity" evidence="16">
    <location>
        <begin position="152"/>
        <end position="166"/>
    </location>
</feature>
<evidence type="ECO:0000256" key="9">
    <source>
        <dbReference type="ARBA" id="ARBA00023180"/>
    </source>
</evidence>
<keyword evidence="7" id="KW-0735">Signal-anchor</keyword>
<dbReference type="EC" id="3.2.1.39" evidence="4"/>
<reference evidence="18 19" key="1">
    <citation type="submission" date="2017-04" db="EMBL/GenBank/DDBJ databases">
        <title>Draft genome sequence of Marssonina coronaria NL1: causal agent of apple blotch.</title>
        <authorList>
            <person name="Cheng Q."/>
        </authorList>
    </citation>
    <scope>NUCLEOTIDE SEQUENCE [LARGE SCALE GENOMIC DNA]</scope>
    <source>
        <strain evidence="18 19">NL1</strain>
    </source>
</reference>
<dbReference type="FunFam" id="3.20.20.80:FF:000151">
    <property type="entry name" value="Glucan endo-1,3-beta-glucosidase btgC"/>
    <property type="match status" value="1"/>
</dbReference>
<dbReference type="PANTHER" id="PTHR16631:SF17">
    <property type="entry name" value="GLUCAN ENDO-1,3-BETA-GLUCOSIDASE BTGC"/>
    <property type="match status" value="1"/>
</dbReference>
<feature type="compositionally biased region" description="Polar residues" evidence="16">
    <location>
        <begin position="181"/>
        <end position="191"/>
    </location>
</feature>
<evidence type="ECO:0000256" key="3">
    <source>
        <dbReference type="ARBA" id="ARBA00008773"/>
    </source>
</evidence>
<evidence type="ECO:0000256" key="16">
    <source>
        <dbReference type="SAM" id="MobiDB-lite"/>
    </source>
</evidence>
<dbReference type="GO" id="GO:0071555">
    <property type="term" value="P:cell wall organization"/>
    <property type="evidence" value="ECO:0007669"/>
    <property type="project" value="UniProtKB-KW"/>
</dbReference>
<name>A0A218Z7I8_9HELO</name>
<dbReference type="GO" id="GO:0005886">
    <property type="term" value="C:plasma membrane"/>
    <property type="evidence" value="ECO:0007669"/>
    <property type="project" value="UniProtKB-SubCell"/>
</dbReference>
<feature type="compositionally biased region" description="Low complexity" evidence="16">
    <location>
        <begin position="192"/>
        <end position="205"/>
    </location>
</feature>
<keyword evidence="6" id="KW-0378">Hydrolase</keyword>
<keyword evidence="17" id="KW-1133">Transmembrane helix</keyword>
<evidence type="ECO:0000256" key="17">
    <source>
        <dbReference type="SAM" id="Phobius"/>
    </source>
</evidence>
<keyword evidence="12" id="KW-0624">Polysaccharide degradation</keyword>
<keyword evidence="17" id="KW-0812">Transmembrane</keyword>
<protein>
    <recommendedName>
        <fullName evidence="4">glucan endo-1,3-beta-D-glucosidase</fullName>
        <ecNumber evidence="4">3.2.1.39</ecNumber>
    </recommendedName>
    <alternativeName>
        <fullName evidence="15">Endo-1,3-beta-glucanase btgC</fullName>
    </alternativeName>
    <alternativeName>
        <fullName evidence="14">Laminarinase btgC</fullName>
    </alternativeName>
</protein>
<evidence type="ECO:0000256" key="14">
    <source>
        <dbReference type="ARBA" id="ARBA00042373"/>
    </source>
</evidence>
<comment type="similarity">
    <text evidence="3">Belongs to the glycosyl hydrolase 17 family.</text>
</comment>